<proteinExistence type="predicted"/>
<reference evidence="1" key="2">
    <citation type="journal article" date="2022" name="Sci. Total Environ.">
        <title>Prevalence, transmission, and molecular epidemiology of tet(X)-positive bacteria among humans, animals, and environmental niches in China: An epidemiological, and genomic-based study.</title>
        <authorList>
            <person name="Dong N."/>
            <person name="Zeng Y."/>
            <person name="Cai C."/>
            <person name="Sun C."/>
            <person name="Lu J."/>
            <person name="Liu C."/>
            <person name="Zhou H."/>
            <person name="Sun Q."/>
            <person name="Shu L."/>
            <person name="Wang H."/>
            <person name="Wang Y."/>
            <person name="Wang S."/>
            <person name="Wu C."/>
            <person name="Chan E.W."/>
            <person name="Chen G."/>
            <person name="Shen Z."/>
            <person name="Chen S."/>
            <person name="Zhang R."/>
        </authorList>
    </citation>
    <scope>NUCLEOTIDE SEQUENCE</scope>
    <source>
        <strain evidence="1">R655-4</strain>
    </source>
</reference>
<accession>A0AAJ1QH27</accession>
<evidence type="ECO:0000313" key="1">
    <source>
        <dbReference type="EMBL" id="MDM1073936.1"/>
    </source>
</evidence>
<dbReference type="RefSeq" id="WP_286494288.1">
    <property type="nucleotide sequence ID" value="NZ_JACAGJ010000010.1"/>
</dbReference>
<name>A0AAJ1QH27_9FLAO</name>
<sequence length="115" mass="13709">MKKVEFITLEKYGDKVVRTIDKKYILLSYYLIDRKSMDFLQETIGELESIRKEEKTFEEIYTFNTVDISWSAGEFECDKDTAYFISNHPDKEPSFDIPLQELIDILKEWEAFLSN</sequence>
<gene>
    <name evidence="1" type="ORF">HX001_15730</name>
</gene>
<organism evidence="1 2">
    <name type="scientific">Empedobacter brevis</name>
    <dbReference type="NCBI Taxonomy" id="247"/>
    <lineage>
        <taxon>Bacteria</taxon>
        <taxon>Pseudomonadati</taxon>
        <taxon>Bacteroidota</taxon>
        <taxon>Flavobacteriia</taxon>
        <taxon>Flavobacteriales</taxon>
        <taxon>Weeksellaceae</taxon>
        <taxon>Empedobacter</taxon>
    </lineage>
</organism>
<dbReference type="AlphaFoldDB" id="A0AAJ1QH27"/>
<dbReference type="Proteomes" id="UP001170959">
    <property type="component" value="Unassembled WGS sequence"/>
</dbReference>
<reference evidence="1" key="1">
    <citation type="submission" date="2020-06" db="EMBL/GenBank/DDBJ databases">
        <authorList>
            <person name="Dong N."/>
        </authorList>
    </citation>
    <scope>NUCLEOTIDE SEQUENCE</scope>
    <source>
        <strain evidence="1">R655-4</strain>
    </source>
</reference>
<dbReference type="EMBL" id="JACAGJ010000010">
    <property type="protein sequence ID" value="MDM1073936.1"/>
    <property type="molecule type" value="Genomic_DNA"/>
</dbReference>
<comment type="caution">
    <text evidence="1">The sequence shown here is derived from an EMBL/GenBank/DDBJ whole genome shotgun (WGS) entry which is preliminary data.</text>
</comment>
<protein>
    <submittedName>
        <fullName evidence="1">Uncharacterized protein</fullName>
    </submittedName>
</protein>
<evidence type="ECO:0000313" key="2">
    <source>
        <dbReference type="Proteomes" id="UP001170959"/>
    </source>
</evidence>